<organism evidence="2 3">
    <name type="scientific">Metapseudomonas boanensis</name>
    <dbReference type="NCBI Taxonomy" id="2822138"/>
    <lineage>
        <taxon>Bacteria</taxon>
        <taxon>Pseudomonadati</taxon>
        <taxon>Pseudomonadota</taxon>
        <taxon>Gammaproteobacteria</taxon>
        <taxon>Pseudomonadales</taxon>
        <taxon>Pseudomonadaceae</taxon>
        <taxon>Metapseudomonas</taxon>
    </lineage>
</organism>
<evidence type="ECO:0000313" key="3">
    <source>
        <dbReference type="Proteomes" id="UP001519667"/>
    </source>
</evidence>
<dbReference type="Pfam" id="PF00561">
    <property type="entry name" value="Abhydrolase_1"/>
    <property type="match status" value="1"/>
</dbReference>
<comment type="caution">
    <text evidence="2">The sequence shown here is derived from an EMBL/GenBank/DDBJ whole genome shotgun (WGS) entry which is preliminary data.</text>
</comment>
<dbReference type="GO" id="GO:0016787">
    <property type="term" value="F:hydrolase activity"/>
    <property type="evidence" value="ECO:0007669"/>
    <property type="project" value="UniProtKB-KW"/>
</dbReference>
<evidence type="ECO:0000313" key="2">
    <source>
        <dbReference type="EMBL" id="MBT8766858.1"/>
    </source>
</evidence>
<accession>A0ABS5XGN8</accession>
<dbReference type="Gene3D" id="3.40.50.1820">
    <property type="entry name" value="alpha/beta hydrolase"/>
    <property type="match status" value="1"/>
</dbReference>
<dbReference type="EMBL" id="JAGTIS010000005">
    <property type="protein sequence ID" value="MBT8766858.1"/>
    <property type="molecule type" value="Genomic_DNA"/>
</dbReference>
<protein>
    <submittedName>
        <fullName evidence="2">Alpha/beta hydrolase</fullName>
    </submittedName>
</protein>
<keyword evidence="2" id="KW-0378">Hydrolase</keyword>
<dbReference type="PANTHER" id="PTHR43194">
    <property type="entry name" value="HYDROLASE ALPHA/BETA FOLD FAMILY"/>
    <property type="match status" value="1"/>
</dbReference>
<dbReference type="PANTHER" id="PTHR43194:SF5">
    <property type="entry name" value="PIMELOYL-[ACYL-CARRIER PROTEIN] METHYL ESTER ESTERASE"/>
    <property type="match status" value="1"/>
</dbReference>
<dbReference type="InterPro" id="IPR050228">
    <property type="entry name" value="Carboxylesterase_BioH"/>
</dbReference>
<sequence length="294" mass="33402">MRPETAIVEIHSQYKVHTEFYGNPEAKQTIILVNGSLSTTASFAQTVKYLQPHFNVVLFDEPYAGQSKPHNDNTRFISKETEADILLHLIEHFRVDYLMSFSWGSVSALLALAQCPARIKKAVITSFSPILNDAMMDYLTRGLDYLAAVDRDNVGHLVNDTIGKYLPSLYKRFNHKHCSSLDDHEYLQMHYHVRQVLNMDSRCYVDCLQNVDIPMLFVNGEHDEYTSAADARHFAKHVRDCEFVTIDNAGHFVDVEHKEGWLQTQQALLGFLKAPVSSSLARPQPVADYQAIAV</sequence>
<gene>
    <name evidence="2" type="ORF">J7302_12105</name>
</gene>
<proteinExistence type="predicted"/>
<dbReference type="InterPro" id="IPR029058">
    <property type="entry name" value="AB_hydrolase_fold"/>
</dbReference>
<keyword evidence="3" id="KW-1185">Reference proteome</keyword>
<dbReference type="Proteomes" id="UP001519667">
    <property type="component" value="Unassembled WGS sequence"/>
</dbReference>
<dbReference type="SUPFAM" id="SSF53474">
    <property type="entry name" value="alpha/beta-Hydrolases"/>
    <property type="match status" value="1"/>
</dbReference>
<dbReference type="RefSeq" id="WP_215374769.1">
    <property type="nucleotide sequence ID" value="NZ_JAGTIS010000005.1"/>
</dbReference>
<name>A0ABS5XGN8_9GAMM</name>
<dbReference type="InterPro" id="IPR000073">
    <property type="entry name" value="AB_hydrolase_1"/>
</dbReference>
<feature type="domain" description="AB hydrolase-1" evidence="1">
    <location>
        <begin position="29"/>
        <end position="253"/>
    </location>
</feature>
<reference evidence="2 3" key="1">
    <citation type="submission" date="2021-04" db="EMBL/GenBank/DDBJ databases">
        <title>Pseudomonas boanensis sp. nov., a bacterium isolated from river water used for household purposes in Boane District, Mozambique.</title>
        <authorList>
            <person name="Nicklasson M."/>
            <person name="Martin-Rodriguez A.J."/>
            <person name="Thorell K."/>
            <person name="Neves L."/>
            <person name="Mussagy A."/>
            <person name="Rydberg H.A."/>
            <person name="Hernroth B."/>
            <person name="Svensson-Stadler L."/>
            <person name="Sjoling A."/>
        </authorList>
    </citation>
    <scope>NUCLEOTIDE SEQUENCE [LARGE SCALE GENOMIC DNA]</scope>
    <source>
        <strain evidence="2 3">DB1</strain>
    </source>
</reference>
<evidence type="ECO:0000259" key="1">
    <source>
        <dbReference type="Pfam" id="PF00561"/>
    </source>
</evidence>